<dbReference type="CDD" id="cd00064">
    <property type="entry name" value="FU"/>
    <property type="match status" value="1"/>
</dbReference>
<evidence type="ECO:0000313" key="4">
    <source>
        <dbReference type="EMBL" id="KAK7091980.1"/>
    </source>
</evidence>
<feature type="region of interest" description="Disordered" evidence="1">
    <location>
        <begin position="601"/>
        <end position="637"/>
    </location>
</feature>
<keyword evidence="2" id="KW-0472">Membrane</keyword>
<feature type="compositionally biased region" description="Basic and acidic residues" evidence="1">
    <location>
        <begin position="601"/>
        <end position="614"/>
    </location>
</feature>
<keyword evidence="2" id="KW-1133">Transmembrane helix</keyword>
<evidence type="ECO:0000256" key="1">
    <source>
        <dbReference type="SAM" id="MobiDB-lite"/>
    </source>
</evidence>
<protein>
    <recommendedName>
        <fullName evidence="3">ZU5 domain-containing protein</fullName>
    </recommendedName>
</protein>
<organism evidence="4 5">
    <name type="scientific">Littorina saxatilis</name>
    <dbReference type="NCBI Taxonomy" id="31220"/>
    <lineage>
        <taxon>Eukaryota</taxon>
        <taxon>Metazoa</taxon>
        <taxon>Spiralia</taxon>
        <taxon>Lophotrochozoa</taxon>
        <taxon>Mollusca</taxon>
        <taxon>Gastropoda</taxon>
        <taxon>Caenogastropoda</taxon>
        <taxon>Littorinimorpha</taxon>
        <taxon>Littorinoidea</taxon>
        <taxon>Littorinidae</taxon>
        <taxon>Littorina</taxon>
    </lineage>
</organism>
<feature type="region of interest" description="Disordered" evidence="1">
    <location>
        <begin position="1646"/>
        <end position="1728"/>
    </location>
</feature>
<evidence type="ECO:0000313" key="5">
    <source>
        <dbReference type="Proteomes" id="UP001374579"/>
    </source>
</evidence>
<feature type="region of interest" description="Disordered" evidence="1">
    <location>
        <begin position="1202"/>
        <end position="1279"/>
    </location>
</feature>
<dbReference type="SUPFAM" id="SSF57184">
    <property type="entry name" value="Growth factor receptor domain"/>
    <property type="match status" value="1"/>
</dbReference>
<feature type="compositionally biased region" description="Basic and acidic residues" evidence="1">
    <location>
        <begin position="1791"/>
        <end position="1813"/>
    </location>
</feature>
<keyword evidence="2" id="KW-0812">Transmembrane</keyword>
<reference evidence="4 5" key="1">
    <citation type="submission" date="2024-02" db="EMBL/GenBank/DDBJ databases">
        <title>Chromosome-scale genome assembly of the rough periwinkle Littorina saxatilis.</title>
        <authorList>
            <person name="De Jode A."/>
            <person name="Faria R."/>
            <person name="Formenti G."/>
            <person name="Sims Y."/>
            <person name="Smith T.P."/>
            <person name="Tracey A."/>
            <person name="Wood J.M.D."/>
            <person name="Zagrodzka Z.B."/>
            <person name="Johannesson K."/>
            <person name="Butlin R.K."/>
            <person name="Leder E.H."/>
        </authorList>
    </citation>
    <scope>NUCLEOTIDE SEQUENCE [LARGE SCALE GENOMIC DNA]</scope>
    <source>
        <strain evidence="4">Snail1</strain>
        <tissue evidence="4">Muscle</tissue>
    </source>
</reference>
<feature type="region of interest" description="Disordered" evidence="1">
    <location>
        <begin position="1299"/>
        <end position="1365"/>
    </location>
</feature>
<keyword evidence="5" id="KW-1185">Reference proteome</keyword>
<dbReference type="Proteomes" id="UP001374579">
    <property type="component" value="Unassembled WGS sequence"/>
</dbReference>
<feature type="transmembrane region" description="Helical" evidence="2">
    <location>
        <begin position="246"/>
        <end position="267"/>
    </location>
</feature>
<comment type="caution">
    <text evidence="4">The sequence shown here is derived from an EMBL/GenBank/DDBJ whole genome shotgun (WGS) entry which is preliminary data.</text>
</comment>
<feature type="compositionally biased region" description="Polar residues" evidence="1">
    <location>
        <begin position="1693"/>
        <end position="1720"/>
    </location>
</feature>
<proteinExistence type="predicted"/>
<feature type="compositionally biased region" description="Polar residues" evidence="1">
    <location>
        <begin position="1607"/>
        <end position="1617"/>
    </location>
</feature>
<dbReference type="InterPro" id="IPR009030">
    <property type="entry name" value="Growth_fac_rcpt_cys_sf"/>
</dbReference>
<feature type="region of interest" description="Disordered" evidence="1">
    <location>
        <begin position="1772"/>
        <end position="1813"/>
    </location>
</feature>
<dbReference type="Gene3D" id="2.60.220.30">
    <property type="match status" value="1"/>
</dbReference>
<feature type="compositionally biased region" description="Low complexity" evidence="1">
    <location>
        <begin position="622"/>
        <end position="637"/>
    </location>
</feature>
<dbReference type="Pfam" id="PF00791">
    <property type="entry name" value="ZU5"/>
    <property type="match status" value="1"/>
</dbReference>
<sequence length="1890" mass="205923">MDNRRLIQRLQTSYIWITMIILLGQHTERAKCQIKASCLHTTTSSATPKTCCKCTAQPPSFHCKELCLPGFFATEYTVEKCDPEFLKGSQSTATEAGRLAAQNGNSLSSFGNSNISSNESTKDQPNVKDSSTTTSAATPNSKHESHNVTANDESFDSFFSASIKSCVPCHTACKGCNGPGPRNCIQCANNFERIHDYLDQCVAKVSNRSTFLHTEFSGRTSSRTTAVVALSETGSDASLAFSRASVILSAVILPFIVVLTLIVIVTFCLRLRLKRKSSAAVLGADWRSRLSSEAGQSGHGVSLDIQPYRSSLPRKQFSSGRRSKWPGSVLCCFWKPGNRRGRSIPVKGPLYRVPIANMDVENEMSETMCGSTDDNFDYASIGNSRASLEVQFEKSPLVSGAEDFALKSLEAGVLSSSDLEYLHSLPPSFRSEEPKPLSRPYCDYRAFDYSAESHQTSTKTPAIPCIRVSPKKPTKGGRDLDSKLMKREDDLRETSHRPFPALREDLIAVTSQPPPLPPRNKTPLLLESGSQIRIRACQPSVGFFTTTRQSSPAEFAFGGYSEATTKAKNTECADEGNYERKVSEEVTGCLVACIATEHDKSAEESTGRYPDETSAKVAGPLTTTDITSSGTDDSRESSSISCGTSFQGFYYSHSSFGDFYGSMTFWNSRNKPIPLYSCAPWRPVVGLPETCYDSSSSGLLGTYSSSTRYGPFSKVCFIQNVSSSGEYYISTKSMVNDVAFLPGSKARHTLTDVLDTESEPRSDHCDSSSWTSADVYYTERLEDFERDQRCAGLNSQGPSHPHGVTFCAEDFVKTSLNPGAEAAEWELTMKNLVSSYCTTTSTQTATAESGSDSKPTFSGEWQNEQSFGYKGGVLQTADSDVRLEVPVGAVEMTQYSSIKASVSTDLRSVYAKFASLPPSEHIASPVVEYFAGHDVKFCKPVKITLPHFLPPKVSPERVSVYVFRHDQLGRLSLEKLTLQSRDNARNPQSDVFYFGDDKHIVVVTDHFSGYFCTHCSIQRVSQTLHPVVFARHVEKGPGARVVDVRLEIWDDRLGIKDFEKVCFERQQTANDQNMQPIDWMSLPPVSGGFDLDKLFIGAQIDFISEEVSQAWMHMKRRDGQLIYPDAVTVSMRELTACKCQRPTIPKRLDWKLSNQNGVVPEGSFECLIDVGYATSGIVQHGDHLSLMSYPKVTINVSVGATSETHGKPEKHHAPDSPENNARSLPARQQQPTTLHNDLRCGQTSAQRQPPSLFSPQNGAGLQAGFSDHSEAESEPNAFPTLDSVRGAAADIGIHRAEHHGYLPGTADPELPRYLQSPGSDDGVPQSGCRADRSPCNSTSQRPCRGDAPPLVPQGHHYPQNQNESGCFQDHNRRSDVLYTEGPPGSNYAPRSLQFHGDPRGYAQSPFGIQDAHSPREELVQSHQSLQFHGNPGAFQLPTPQSSLVQGDPRGYGKYSVDTQTINAPGEALVPNHNSLQFHSDRGAHQRVQGDPRGYVQAAHASREGFDRPSPVCNTDSGMPCSGGQPGHLSGNNWGGHTPHGPNAGYSDLHRPYYHPSASFPYTSACETTHCCPSPSIPGNSQHTSQPPQSIIIKYANHVSVPTCPDNAPNNGLQQPANNGEHGTHDARTHRSSGACDLSTYQNLASWPGSAGRGSNAGAPSTNQHVACTSTEPTSTTPAGAIATQPFTREDLLTTRQASSTASPGGLPNTASTLDSTNSANVWPRDSSAVNRRHTAAGFDGPAVGQEGNRNGPELSDCAEELLRCNTSSLSGESLEVQSVHDSQHGVQQNGHQDRNPSSRNERERPVNPDFAHERDFHANNDNTGFGMSLETASVLGNRNGNVSAGLEHSHERMLNRNPYQNRESEQVSNASDTEYAFTMSEPVQASEESS</sequence>
<accession>A0AAN9ARR5</accession>
<feature type="region of interest" description="Disordered" evidence="1">
    <location>
        <begin position="1857"/>
        <end position="1890"/>
    </location>
</feature>
<evidence type="ECO:0000256" key="2">
    <source>
        <dbReference type="SAM" id="Phobius"/>
    </source>
</evidence>
<feature type="compositionally biased region" description="Basic and acidic residues" evidence="1">
    <location>
        <begin position="1204"/>
        <end position="1215"/>
    </location>
</feature>
<name>A0AAN9ARR5_9CAEN</name>
<feature type="region of interest" description="Disordered" evidence="1">
    <location>
        <begin position="1601"/>
        <end position="1632"/>
    </location>
</feature>
<feature type="compositionally biased region" description="Polar residues" evidence="1">
    <location>
        <begin position="1657"/>
        <end position="1677"/>
    </location>
</feature>
<dbReference type="SMART" id="SM00261">
    <property type="entry name" value="FU"/>
    <property type="match status" value="1"/>
</dbReference>
<evidence type="ECO:0000259" key="3">
    <source>
        <dbReference type="PROSITE" id="PS51145"/>
    </source>
</evidence>
<feature type="compositionally biased region" description="Polar residues" evidence="1">
    <location>
        <begin position="1772"/>
        <end position="1790"/>
    </location>
</feature>
<dbReference type="EMBL" id="JBAMIC010000022">
    <property type="protein sequence ID" value="KAK7091980.1"/>
    <property type="molecule type" value="Genomic_DNA"/>
</dbReference>
<feature type="compositionally biased region" description="Low complexity" evidence="1">
    <location>
        <begin position="103"/>
        <end position="119"/>
    </location>
</feature>
<dbReference type="InterPro" id="IPR006212">
    <property type="entry name" value="Furin_repeat"/>
</dbReference>
<feature type="domain" description="ZU5" evidence="3">
    <location>
        <begin position="861"/>
        <end position="974"/>
    </location>
</feature>
<feature type="region of interest" description="Disordered" evidence="1">
    <location>
        <begin position="103"/>
        <end position="148"/>
    </location>
</feature>
<feature type="compositionally biased region" description="Polar residues" evidence="1">
    <location>
        <begin position="1857"/>
        <end position="1872"/>
    </location>
</feature>
<dbReference type="InterPro" id="IPR000906">
    <property type="entry name" value="ZU5_dom"/>
</dbReference>
<feature type="compositionally biased region" description="Polar residues" evidence="1">
    <location>
        <begin position="1217"/>
        <end position="1259"/>
    </location>
</feature>
<gene>
    <name evidence="4" type="ORF">V1264_009593</name>
</gene>
<dbReference type="PROSITE" id="PS51145">
    <property type="entry name" value="ZU5"/>
    <property type="match status" value="1"/>
</dbReference>
<feature type="compositionally biased region" description="Polar residues" evidence="1">
    <location>
        <begin position="1881"/>
        <end position="1890"/>
    </location>
</feature>